<reference evidence="1 2" key="1">
    <citation type="submission" date="2020-07" db="EMBL/GenBank/DDBJ databases">
        <title>Halophilic bacteria isolated from french cheeses.</title>
        <authorList>
            <person name="Kothe C.I."/>
            <person name="Farah-Kraiem B."/>
            <person name="Renault P."/>
            <person name="Dridi B."/>
        </authorList>
    </citation>
    <scope>NUCLEOTIDE SEQUENCE [LARGE SCALE GENOMIC DNA]</scope>
    <source>
        <strain evidence="1 2">FME14</strain>
    </source>
</reference>
<sequence length="94" mass="10944">MNEPTQEHPTEQCQEIDQGVMETLRSRDHSVLAQQIDPLSCTHNDIVELLAQYLALSEQDDDEIFDAWFDGLNKAQHTVLKVFEVYRGQFEHQE</sequence>
<accession>A0ABR9FL52</accession>
<proteinExistence type="predicted"/>
<comment type="caution">
    <text evidence="1">The sequence shown here is derived from an EMBL/GenBank/DDBJ whole genome shotgun (WGS) entry which is preliminary data.</text>
</comment>
<evidence type="ECO:0000313" key="1">
    <source>
        <dbReference type="EMBL" id="MBE0457568.1"/>
    </source>
</evidence>
<name>A0ABR9FL52_9GAMM</name>
<dbReference type="EMBL" id="RRZA01000022">
    <property type="protein sequence ID" value="MBE0457568.1"/>
    <property type="molecule type" value="Genomic_DNA"/>
</dbReference>
<gene>
    <name evidence="1" type="ORF">EI167_08905</name>
</gene>
<organism evidence="1 2">
    <name type="scientific">Pseudoalteromonas prydzensis</name>
    <dbReference type="NCBI Taxonomy" id="182141"/>
    <lineage>
        <taxon>Bacteria</taxon>
        <taxon>Pseudomonadati</taxon>
        <taxon>Pseudomonadota</taxon>
        <taxon>Gammaproteobacteria</taxon>
        <taxon>Alteromonadales</taxon>
        <taxon>Pseudoalteromonadaceae</taxon>
        <taxon>Pseudoalteromonas</taxon>
    </lineage>
</organism>
<protein>
    <submittedName>
        <fullName evidence="1">Uncharacterized protein</fullName>
    </submittedName>
</protein>
<keyword evidence="2" id="KW-1185">Reference proteome</keyword>
<evidence type="ECO:0000313" key="2">
    <source>
        <dbReference type="Proteomes" id="UP000707245"/>
    </source>
</evidence>
<dbReference type="RefSeq" id="WP_192541494.1">
    <property type="nucleotide sequence ID" value="NZ_CAXYBX010000002.1"/>
</dbReference>
<dbReference type="Proteomes" id="UP000707245">
    <property type="component" value="Unassembled WGS sequence"/>
</dbReference>